<dbReference type="SUPFAM" id="SSF81653">
    <property type="entry name" value="Calcium ATPase, transduction domain A"/>
    <property type="match status" value="1"/>
</dbReference>
<dbReference type="InterPro" id="IPR027256">
    <property type="entry name" value="P-typ_ATPase_IB"/>
</dbReference>
<dbReference type="InterPro" id="IPR051014">
    <property type="entry name" value="Cation_Transport_ATPase_IB"/>
</dbReference>
<dbReference type="PANTHER" id="PTHR48085:SF5">
    <property type="entry name" value="CADMIUM_ZINC-TRANSPORTING ATPASE HMA4-RELATED"/>
    <property type="match status" value="1"/>
</dbReference>
<keyword evidence="6" id="KW-0479">Metal-binding</keyword>
<dbReference type="Proteomes" id="UP000705983">
    <property type="component" value="Unassembled WGS sequence"/>
</dbReference>
<dbReference type="InterPro" id="IPR023299">
    <property type="entry name" value="ATPase_P-typ_cyto_dom_N"/>
</dbReference>
<dbReference type="Gene3D" id="3.40.50.1000">
    <property type="entry name" value="HAD superfamily/HAD-like"/>
    <property type="match status" value="1"/>
</dbReference>
<keyword evidence="6" id="KW-1003">Cell membrane</keyword>
<evidence type="ECO:0000256" key="2">
    <source>
        <dbReference type="ARBA" id="ARBA00006024"/>
    </source>
</evidence>
<keyword evidence="6" id="KW-0067">ATP-binding</keyword>
<dbReference type="InterPro" id="IPR023214">
    <property type="entry name" value="HAD_sf"/>
</dbReference>
<dbReference type="Pfam" id="PF00702">
    <property type="entry name" value="Hydrolase"/>
    <property type="match status" value="1"/>
</dbReference>
<keyword evidence="3 6" id="KW-0812">Transmembrane</keyword>
<evidence type="ECO:0000313" key="9">
    <source>
        <dbReference type="Proteomes" id="UP000705983"/>
    </source>
</evidence>
<reference evidence="9" key="1">
    <citation type="submission" date="2021-02" db="EMBL/GenBank/DDBJ databases">
        <title>Leucobacter sp. CX169.</title>
        <authorList>
            <person name="Cheng Y."/>
        </authorList>
    </citation>
    <scope>NUCLEOTIDE SEQUENCE [LARGE SCALE GENOMIC DNA]</scope>
    <source>
        <strain evidence="9">JY899</strain>
    </source>
</reference>
<dbReference type="InterPro" id="IPR008250">
    <property type="entry name" value="ATPase_P-typ_transduc_dom_A_sf"/>
</dbReference>
<sequence length="628" mass="65732">MNTVLRFCRHYPMVVFVLATAAVGLAFELSGPAGTTRWLVSAAALSIAATQLKGMVDSLRAGSFGIDILAVTAIVSTVAVGEYWAALVVCLMLTGGEALEDYASARAGAELTSLLESAPTSAFRLDEDGEAASVDISDVAIGDRLLVRPHDTIPVDSRLESERAVLDESSLTGESLPVEHARGDLLLSGSLNGSTTIEITAVADAAGSQFQRIIALVDEARDSKAPFVRLADRVAVPFTLIAFLIAGAAWAVSGDPMRFAQVLVVATPCPLIIAAPVAFMAGMSRAARGGMIVKNAGTLEQVSKVATVAFDKTGTLTRGVPQVSAVVAMADMSEHDVLRLAASAELYSTHPLGEAIVAHARTIGDVPSPTAAEEIPAQGVTAVVDGIEIRVGKRAFVAEPGLEIVPQSDAGHTTIWVGHDNRLIGRIDLSDPIREETADTLSAVHDAGVTVAMLTGDAPETAHRVGETLGIDDVRAGLLPEDKVSAITAMTKRPVMMVGDGVNDAPVLAVSDVGVAMGARGSTAAVESADVVVMQDDLFRIPRLILLGQRTMRIAWQAILIGVGMSIVLMLIGATGFMPAFVGAWMQELVDLACILWALLAARPSRQERELTERMLRAESTTAVESVV</sequence>
<keyword evidence="5 6" id="KW-0472">Membrane</keyword>
<keyword evidence="6" id="KW-0547">Nucleotide-binding</keyword>
<dbReference type="PANTHER" id="PTHR48085">
    <property type="entry name" value="CADMIUM/ZINC-TRANSPORTING ATPASE HMA2-RELATED"/>
    <property type="match status" value="1"/>
</dbReference>
<dbReference type="Gene3D" id="2.70.150.10">
    <property type="entry name" value="Calcium-transporting ATPase, cytoplasmic transduction domain A"/>
    <property type="match status" value="1"/>
</dbReference>
<feature type="transmembrane region" description="Helical" evidence="6">
    <location>
        <begin position="234"/>
        <end position="253"/>
    </location>
</feature>
<proteinExistence type="inferred from homology"/>
<dbReference type="EMBL" id="JAFFJS010000007">
    <property type="protein sequence ID" value="MBM9434153.1"/>
    <property type="molecule type" value="Genomic_DNA"/>
</dbReference>
<dbReference type="PROSITE" id="PS00154">
    <property type="entry name" value="ATPASE_E1_E2"/>
    <property type="match status" value="1"/>
</dbReference>
<evidence type="ECO:0000256" key="6">
    <source>
        <dbReference type="RuleBase" id="RU362081"/>
    </source>
</evidence>
<dbReference type="InterPro" id="IPR036412">
    <property type="entry name" value="HAD-like_sf"/>
</dbReference>
<evidence type="ECO:0000256" key="1">
    <source>
        <dbReference type="ARBA" id="ARBA00004651"/>
    </source>
</evidence>
<dbReference type="Gene3D" id="3.40.1110.10">
    <property type="entry name" value="Calcium-transporting ATPase, cytoplasmic domain N"/>
    <property type="match status" value="1"/>
</dbReference>
<dbReference type="SUPFAM" id="SSF81665">
    <property type="entry name" value="Calcium ATPase, transmembrane domain M"/>
    <property type="match status" value="1"/>
</dbReference>
<evidence type="ECO:0000256" key="5">
    <source>
        <dbReference type="ARBA" id="ARBA00023136"/>
    </source>
</evidence>
<evidence type="ECO:0000259" key="7">
    <source>
        <dbReference type="Pfam" id="PF00122"/>
    </source>
</evidence>
<dbReference type="InterPro" id="IPR018303">
    <property type="entry name" value="ATPase_P-typ_P_site"/>
</dbReference>
<evidence type="ECO:0000256" key="4">
    <source>
        <dbReference type="ARBA" id="ARBA00022989"/>
    </source>
</evidence>
<dbReference type="Pfam" id="PF00122">
    <property type="entry name" value="E1-E2_ATPase"/>
    <property type="match status" value="1"/>
</dbReference>
<accession>A0ABS2THL3</accession>
<dbReference type="InterPro" id="IPR059000">
    <property type="entry name" value="ATPase_P-type_domA"/>
</dbReference>
<comment type="subcellular location">
    <subcellularLocation>
        <location evidence="1">Cell membrane</location>
        <topology evidence="1">Multi-pass membrane protein</topology>
    </subcellularLocation>
</comment>
<evidence type="ECO:0000313" key="8">
    <source>
        <dbReference type="EMBL" id="MBM9434153.1"/>
    </source>
</evidence>
<feature type="domain" description="P-type ATPase A" evidence="7">
    <location>
        <begin position="118"/>
        <end position="217"/>
    </location>
</feature>
<gene>
    <name evidence="8" type="primary">cadA</name>
    <name evidence="8" type="ORF">JVW63_10655</name>
</gene>
<dbReference type="InterPro" id="IPR001757">
    <property type="entry name" value="P_typ_ATPase"/>
</dbReference>
<dbReference type="InterPro" id="IPR023298">
    <property type="entry name" value="ATPase_P-typ_TM_dom_sf"/>
</dbReference>
<feature type="transmembrane region" description="Helical" evidence="6">
    <location>
        <begin position="259"/>
        <end position="281"/>
    </location>
</feature>
<dbReference type="SUPFAM" id="SSF56784">
    <property type="entry name" value="HAD-like"/>
    <property type="match status" value="1"/>
</dbReference>
<feature type="transmembrane region" description="Helical" evidence="6">
    <location>
        <begin position="68"/>
        <end position="93"/>
    </location>
</feature>
<keyword evidence="9" id="KW-1185">Reference proteome</keyword>
<dbReference type="NCBIfam" id="TIGR01494">
    <property type="entry name" value="ATPase_P-type"/>
    <property type="match status" value="1"/>
</dbReference>
<name>A0ABS2THL3_9ACTO</name>
<keyword evidence="4 6" id="KW-1133">Transmembrane helix</keyword>
<comment type="caution">
    <text evidence="8">The sequence shown here is derived from an EMBL/GenBank/DDBJ whole genome shotgun (WGS) entry which is preliminary data.</text>
</comment>
<dbReference type="NCBIfam" id="TIGR01512">
    <property type="entry name" value="ATPase-IB2_Cd"/>
    <property type="match status" value="1"/>
</dbReference>
<evidence type="ECO:0000256" key="3">
    <source>
        <dbReference type="ARBA" id="ARBA00022692"/>
    </source>
</evidence>
<feature type="transmembrane region" description="Helical" evidence="6">
    <location>
        <begin position="554"/>
        <end position="578"/>
    </location>
</feature>
<comment type="similarity">
    <text evidence="2 6">Belongs to the cation transport ATPase (P-type) (TC 3.A.3) family. Type IB subfamily.</text>
</comment>
<dbReference type="PRINTS" id="PR00119">
    <property type="entry name" value="CATATPASE"/>
</dbReference>
<dbReference type="RefSeq" id="WP_187997154.1">
    <property type="nucleotide sequence ID" value="NZ_JACEXG010000007.1"/>
</dbReference>
<dbReference type="NCBIfam" id="TIGR01525">
    <property type="entry name" value="ATPase-IB_hvy"/>
    <property type="match status" value="1"/>
</dbReference>
<protein>
    <submittedName>
        <fullName evidence="8">Cadmium-translocating P-type ATPase</fullName>
    </submittedName>
</protein>
<organism evidence="8 9">
    <name type="scientific">Flaviflexus equikiangi</name>
    <dbReference type="NCBI Taxonomy" id="2758573"/>
    <lineage>
        <taxon>Bacteria</taxon>
        <taxon>Bacillati</taxon>
        <taxon>Actinomycetota</taxon>
        <taxon>Actinomycetes</taxon>
        <taxon>Actinomycetales</taxon>
        <taxon>Actinomycetaceae</taxon>
        <taxon>Flaviflexus</taxon>
    </lineage>
</organism>